<comment type="caution">
    <text evidence="1">The sequence shown here is derived from an EMBL/GenBank/DDBJ whole genome shotgun (WGS) entry which is preliminary data.</text>
</comment>
<dbReference type="Proteomes" id="UP001430953">
    <property type="component" value="Unassembled WGS sequence"/>
</dbReference>
<reference evidence="1 2" key="1">
    <citation type="submission" date="2023-03" db="EMBL/GenBank/DDBJ databases">
        <title>High recombination rates correlate with genetic variation in Cardiocondyla obscurior ants.</title>
        <authorList>
            <person name="Errbii M."/>
        </authorList>
    </citation>
    <scope>NUCLEOTIDE SEQUENCE [LARGE SCALE GENOMIC DNA]</scope>
    <source>
        <strain evidence="1">Alpha-2009</strain>
        <tissue evidence="1">Whole body</tissue>
    </source>
</reference>
<keyword evidence="2" id="KW-1185">Reference proteome</keyword>
<sequence length="119" mass="13422">MKRHQLDSAPLIPTSIKPCAQRSSTVDYPLSYPSSLTAVMDHRLDATAWITIFLLGASRDQSADKDSRLLLAERGFQFTPTCQFRRFGLRGFEKFPLVDSVPRDSIESRQADLGKRHAL</sequence>
<accession>A0AAW2G7X2</accession>
<evidence type="ECO:0000313" key="1">
    <source>
        <dbReference type="EMBL" id="KAL0123565.1"/>
    </source>
</evidence>
<name>A0AAW2G7X2_9HYME</name>
<dbReference type="AlphaFoldDB" id="A0AAW2G7X2"/>
<evidence type="ECO:0008006" key="3">
    <source>
        <dbReference type="Google" id="ProtNLM"/>
    </source>
</evidence>
<gene>
    <name evidence="1" type="ORF">PUN28_005823</name>
</gene>
<dbReference type="EMBL" id="JADYXP020000005">
    <property type="protein sequence ID" value="KAL0123565.1"/>
    <property type="molecule type" value="Genomic_DNA"/>
</dbReference>
<evidence type="ECO:0000313" key="2">
    <source>
        <dbReference type="Proteomes" id="UP001430953"/>
    </source>
</evidence>
<proteinExistence type="predicted"/>
<protein>
    <recommendedName>
        <fullName evidence="3">LAGLIDADG homing endonuclease</fullName>
    </recommendedName>
</protein>
<organism evidence="1 2">
    <name type="scientific">Cardiocondyla obscurior</name>
    <dbReference type="NCBI Taxonomy" id="286306"/>
    <lineage>
        <taxon>Eukaryota</taxon>
        <taxon>Metazoa</taxon>
        <taxon>Ecdysozoa</taxon>
        <taxon>Arthropoda</taxon>
        <taxon>Hexapoda</taxon>
        <taxon>Insecta</taxon>
        <taxon>Pterygota</taxon>
        <taxon>Neoptera</taxon>
        <taxon>Endopterygota</taxon>
        <taxon>Hymenoptera</taxon>
        <taxon>Apocrita</taxon>
        <taxon>Aculeata</taxon>
        <taxon>Formicoidea</taxon>
        <taxon>Formicidae</taxon>
        <taxon>Myrmicinae</taxon>
        <taxon>Cardiocondyla</taxon>
    </lineage>
</organism>